<comment type="caution">
    <text evidence="1">The sequence shown here is derived from an EMBL/GenBank/DDBJ whole genome shotgun (WGS) entry which is preliminary data.</text>
</comment>
<dbReference type="InterPro" id="IPR036689">
    <property type="entry name" value="ESAT-6-like_sf"/>
</dbReference>
<reference evidence="1 2" key="1">
    <citation type="submission" date="2024-10" db="EMBL/GenBank/DDBJ databases">
        <title>The Natural Products Discovery Center: Release of the First 8490 Sequenced Strains for Exploring Actinobacteria Biosynthetic Diversity.</title>
        <authorList>
            <person name="Kalkreuter E."/>
            <person name="Kautsar S.A."/>
            <person name="Yang D."/>
            <person name="Bader C.D."/>
            <person name="Teijaro C.N."/>
            <person name="Fluegel L."/>
            <person name="Davis C.M."/>
            <person name="Simpson J.R."/>
            <person name="Lauterbach L."/>
            <person name="Steele A.D."/>
            <person name="Gui C."/>
            <person name="Meng S."/>
            <person name="Li G."/>
            <person name="Viehrig K."/>
            <person name="Ye F."/>
            <person name="Su P."/>
            <person name="Kiefer A.F."/>
            <person name="Nichols A."/>
            <person name="Cepeda A.J."/>
            <person name="Yan W."/>
            <person name="Fan B."/>
            <person name="Jiang Y."/>
            <person name="Adhikari A."/>
            <person name="Zheng C.-J."/>
            <person name="Schuster L."/>
            <person name="Cowan T.M."/>
            <person name="Smanski M.J."/>
            <person name="Chevrette M.G."/>
            <person name="De Carvalho L.P.S."/>
            <person name="Shen B."/>
        </authorList>
    </citation>
    <scope>NUCLEOTIDE SEQUENCE [LARGE SCALE GENOMIC DNA]</scope>
    <source>
        <strain evidence="1 2">NPDC050545</strain>
    </source>
</reference>
<dbReference type="Pfam" id="PF06013">
    <property type="entry name" value="WXG100"/>
    <property type="match status" value="1"/>
</dbReference>
<organism evidence="1 2">
    <name type="scientific">Nonomuraea typhae</name>
    <dbReference type="NCBI Taxonomy" id="2603600"/>
    <lineage>
        <taxon>Bacteria</taxon>
        <taxon>Bacillati</taxon>
        <taxon>Actinomycetota</taxon>
        <taxon>Actinomycetes</taxon>
        <taxon>Streptosporangiales</taxon>
        <taxon>Streptosporangiaceae</taxon>
        <taxon>Nonomuraea</taxon>
    </lineage>
</organism>
<protein>
    <submittedName>
        <fullName evidence="1">WXG100 family type VII secretion target</fullName>
    </submittedName>
</protein>
<proteinExistence type="predicted"/>
<evidence type="ECO:0000313" key="1">
    <source>
        <dbReference type="EMBL" id="MFI6501417.1"/>
    </source>
</evidence>
<dbReference type="SUPFAM" id="SSF140453">
    <property type="entry name" value="EsxAB dimer-like"/>
    <property type="match status" value="1"/>
</dbReference>
<sequence length="112" mass="12164">MSFFGVDDALVQTAAQDVVVSAEAVKKMRGDVVTEVAELRATGWLGEAAAAFEKAMNDWDRLMADVENDLRGIAQNMDANAKTYAAAREEARQQVNVIDSLINLGAFDKVNQ</sequence>
<accession>A0ABW7YZQ1</accession>
<dbReference type="InterPro" id="IPR010310">
    <property type="entry name" value="T7SS_ESAT-6-like"/>
</dbReference>
<keyword evidence="2" id="KW-1185">Reference proteome</keyword>
<dbReference type="NCBIfam" id="TIGR03930">
    <property type="entry name" value="WXG100_ESAT6"/>
    <property type="match status" value="1"/>
</dbReference>
<dbReference type="RefSeq" id="WP_397085985.1">
    <property type="nucleotide sequence ID" value="NZ_JBITGY010000008.1"/>
</dbReference>
<evidence type="ECO:0000313" key="2">
    <source>
        <dbReference type="Proteomes" id="UP001612741"/>
    </source>
</evidence>
<gene>
    <name evidence="1" type="ORF">ACIBG2_28840</name>
</gene>
<dbReference type="Proteomes" id="UP001612741">
    <property type="component" value="Unassembled WGS sequence"/>
</dbReference>
<dbReference type="Gene3D" id="1.10.287.1060">
    <property type="entry name" value="ESAT-6-like"/>
    <property type="match status" value="1"/>
</dbReference>
<name>A0ABW7YZQ1_9ACTN</name>
<dbReference type="EMBL" id="JBITGY010000008">
    <property type="protein sequence ID" value="MFI6501417.1"/>
    <property type="molecule type" value="Genomic_DNA"/>
</dbReference>